<dbReference type="PANTHER" id="PTHR33376:SF2">
    <property type="entry name" value="DICARBOXYLATE-BINDING PERIPLASMIC PROTEIN"/>
    <property type="match status" value="1"/>
</dbReference>
<protein>
    <submittedName>
        <fullName evidence="3">TRAP-type C4-dicarboxylate transport system substrate-binding protein</fullName>
    </submittedName>
</protein>
<dbReference type="Pfam" id="PF03480">
    <property type="entry name" value="DctP"/>
    <property type="match status" value="1"/>
</dbReference>
<evidence type="ECO:0000256" key="1">
    <source>
        <dbReference type="ARBA" id="ARBA00022729"/>
    </source>
</evidence>
<evidence type="ECO:0000256" key="2">
    <source>
        <dbReference type="SAM" id="Phobius"/>
    </source>
</evidence>
<proteinExistence type="predicted"/>
<feature type="transmembrane region" description="Helical" evidence="2">
    <location>
        <begin position="48"/>
        <end position="66"/>
    </location>
</feature>
<name>A0A4R1N931_9FIRM</name>
<keyword evidence="1" id="KW-0732">Signal</keyword>
<comment type="caution">
    <text evidence="3">The sequence shown here is derived from an EMBL/GenBank/DDBJ whole genome shotgun (WGS) entry which is preliminary data.</text>
</comment>
<dbReference type="GO" id="GO:0055085">
    <property type="term" value="P:transmembrane transport"/>
    <property type="evidence" value="ECO:0007669"/>
    <property type="project" value="InterPro"/>
</dbReference>
<evidence type="ECO:0000313" key="3">
    <source>
        <dbReference type="EMBL" id="TCL00071.1"/>
    </source>
</evidence>
<organism evidence="3 4">
    <name type="scientific">Natranaerovirga hydrolytica</name>
    <dbReference type="NCBI Taxonomy" id="680378"/>
    <lineage>
        <taxon>Bacteria</taxon>
        <taxon>Bacillati</taxon>
        <taxon>Bacillota</taxon>
        <taxon>Clostridia</taxon>
        <taxon>Lachnospirales</taxon>
        <taxon>Natranaerovirgaceae</taxon>
        <taxon>Natranaerovirga</taxon>
    </lineage>
</organism>
<dbReference type="GO" id="GO:0030246">
    <property type="term" value="F:carbohydrate binding"/>
    <property type="evidence" value="ECO:0007669"/>
    <property type="project" value="TreeGrafter"/>
</dbReference>
<keyword evidence="2" id="KW-1133">Transmembrane helix</keyword>
<keyword evidence="4" id="KW-1185">Reference proteome</keyword>
<dbReference type="InterPro" id="IPR018389">
    <property type="entry name" value="DctP_fam"/>
</dbReference>
<dbReference type="NCBIfam" id="NF037995">
    <property type="entry name" value="TRAP_S1"/>
    <property type="match status" value="1"/>
</dbReference>
<dbReference type="InterPro" id="IPR038404">
    <property type="entry name" value="TRAP_DctP_sf"/>
</dbReference>
<sequence length="358" mass="41437">MPKRTVPFDALGRIKKYEIYPIVYYNEFVHTCIKTNLYVKGVIMNKNIKIFVVIAIFVIGSIFFLSNNEEVSSPSTDSIIFRLAETMPKEHPSAKATEHFANLVYERSDGAINIKIYYDEELGNAEEILDQIQFGGIAMARVNALDLTERVHTIGQYFDPHLYSDADTLMNWIEMNHNRISEFTQIERIHPLVWYYPDTRCFYSDKIHITNILDFQNKNINTVSSGIMRETMGALGAQSVEIQTADTYQSLNTGYMDLGETTLSQFVLSDYYNFIRYVTLSEYIANPDVLIISTISYASLNNQQRELIESCAQETYAYQRQEQAKFAAYWIDVLEEEKELFIEDDVFKNAIRELINTN</sequence>
<dbReference type="Proteomes" id="UP000294545">
    <property type="component" value="Unassembled WGS sequence"/>
</dbReference>
<dbReference type="EMBL" id="SMGQ01000001">
    <property type="protein sequence ID" value="TCL00071.1"/>
    <property type="molecule type" value="Genomic_DNA"/>
</dbReference>
<dbReference type="AlphaFoldDB" id="A0A4R1N931"/>
<gene>
    <name evidence="3" type="ORF">EDC19_0052</name>
</gene>
<keyword evidence="2" id="KW-0472">Membrane</keyword>
<dbReference type="PANTHER" id="PTHR33376">
    <property type="match status" value="1"/>
</dbReference>
<dbReference type="Gene3D" id="3.40.190.170">
    <property type="entry name" value="Bacterial extracellular solute-binding protein, family 7"/>
    <property type="match status" value="1"/>
</dbReference>
<accession>A0A4R1N931</accession>
<reference evidence="3 4" key="1">
    <citation type="submission" date="2019-03" db="EMBL/GenBank/DDBJ databases">
        <title>Genomic Encyclopedia of Type Strains, Phase IV (KMG-IV): sequencing the most valuable type-strain genomes for metagenomic binning, comparative biology and taxonomic classification.</title>
        <authorList>
            <person name="Goeker M."/>
        </authorList>
    </citation>
    <scope>NUCLEOTIDE SEQUENCE [LARGE SCALE GENOMIC DNA]</scope>
    <source>
        <strain evidence="3 4">DSM 24176</strain>
    </source>
</reference>
<evidence type="ECO:0000313" key="4">
    <source>
        <dbReference type="Proteomes" id="UP000294545"/>
    </source>
</evidence>
<keyword evidence="2" id="KW-0812">Transmembrane</keyword>